<keyword evidence="2" id="KW-1185">Reference proteome</keyword>
<accession>A0ABM8BV25</accession>
<dbReference type="InterPro" id="IPR043129">
    <property type="entry name" value="ATPase_NBD"/>
</dbReference>
<protein>
    <submittedName>
        <fullName evidence="1">Uncharacterized protein</fullName>
    </submittedName>
</protein>
<name>A0ABM8BV25_9MOLU</name>
<dbReference type="RefSeq" id="WP_281749593.1">
    <property type="nucleotide sequence ID" value="NZ_AP026933.1"/>
</dbReference>
<evidence type="ECO:0000313" key="1">
    <source>
        <dbReference type="EMBL" id="BDT03727.1"/>
    </source>
</evidence>
<dbReference type="EMBL" id="AP026933">
    <property type="protein sequence ID" value="BDT03727.1"/>
    <property type="molecule type" value="Genomic_DNA"/>
</dbReference>
<dbReference type="SUPFAM" id="SSF53067">
    <property type="entry name" value="Actin-like ATPase domain"/>
    <property type="match status" value="1"/>
</dbReference>
<gene>
    <name evidence="1" type="ORF">SHM_13730</name>
</gene>
<organism evidence="1 2">
    <name type="scientific">Spiroplasma ixodetis</name>
    <dbReference type="NCBI Taxonomy" id="2141"/>
    <lineage>
        <taxon>Bacteria</taxon>
        <taxon>Bacillati</taxon>
        <taxon>Mycoplasmatota</taxon>
        <taxon>Mollicutes</taxon>
        <taxon>Entomoplasmatales</taxon>
        <taxon>Spiroplasmataceae</taxon>
        <taxon>Spiroplasma</taxon>
    </lineage>
</organism>
<evidence type="ECO:0000313" key="2">
    <source>
        <dbReference type="Proteomes" id="UP001163387"/>
    </source>
</evidence>
<dbReference type="Pfam" id="PF06723">
    <property type="entry name" value="MreB_Mbl"/>
    <property type="match status" value="1"/>
</dbReference>
<sequence>MSISKTIEITPEEIRANVMQVQFKEHIIPAIRRVLRTAGDKAAGSISDLKKKGKGITICGGGAYIKKVDKFIEEELAKEYYIEVKTEKVTKPMRQKYEGDLFEVRTAPNPLDNVIDGCVKYCDTIYKQLIIEQNPSREILIKDEDLG</sequence>
<dbReference type="InterPro" id="IPR056546">
    <property type="entry name" value="MreB_MamK-like"/>
</dbReference>
<proteinExistence type="predicted"/>
<dbReference type="Gene3D" id="3.30.420.40">
    <property type="match status" value="1"/>
</dbReference>
<reference evidence="1 2" key="1">
    <citation type="journal article" date="2022" name="Front. Microbiol.">
        <title>Male-killing mechanisms vary between Spiroplasma species.</title>
        <authorList>
            <person name="Arai H."/>
            <person name="Inoue M."/>
            <person name="Kageyama D."/>
        </authorList>
    </citation>
    <scope>NUCLEOTIDE SEQUENCE [LARGE SCALE GENOMIC DNA]</scope>
    <source>
        <strain evidence="2">sHm</strain>
    </source>
</reference>
<dbReference type="Proteomes" id="UP001163387">
    <property type="component" value="Chromosome"/>
</dbReference>